<reference evidence="3" key="1">
    <citation type="journal article" date="2014" name="Int. J. Syst. Evol. Microbiol.">
        <title>Complete genome sequence of Corynebacterium casei LMG S-19264T (=DSM 44701T), isolated from a smear-ripened cheese.</title>
        <authorList>
            <consortium name="US DOE Joint Genome Institute (JGI-PGF)"/>
            <person name="Walter F."/>
            <person name="Albersmeier A."/>
            <person name="Kalinowski J."/>
            <person name="Ruckert C."/>
        </authorList>
    </citation>
    <scope>NUCLEOTIDE SEQUENCE</scope>
    <source>
        <strain evidence="3">JCM 3035</strain>
    </source>
</reference>
<feature type="chain" id="PRO_5038483352" description="Secreted protein" evidence="2">
    <location>
        <begin position="26"/>
        <end position="121"/>
    </location>
</feature>
<dbReference type="AlphaFoldDB" id="A0A917RA01"/>
<evidence type="ECO:0000313" key="4">
    <source>
        <dbReference type="Proteomes" id="UP000637788"/>
    </source>
</evidence>
<accession>A0A917RA01</accession>
<evidence type="ECO:0000256" key="1">
    <source>
        <dbReference type="SAM" id="MobiDB-lite"/>
    </source>
</evidence>
<keyword evidence="4" id="KW-1185">Reference proteome</keyword>
<feature type="region of interest" description="Disordered" evidence="1">
    <location>
        <begin position="31"/>
        <end position="111"/>
    </location>
</feature>
<dbReference type="Proteomes" id="UP000637788">
    <property type="component" value="Unassembled WGS sequence"/>
</dbReference>
<name>A0A917RA01_9ACTN</name>
<feature type="signal peptide" evidence="2">
    <location>
        <begin position="1"/>
        <end position="25"/>
    </location>
</feature>
<comment type="caution">
    <text evidence="3">The sequence shown here is derived from an EMBL/GenBank/DDBJ whole genome shotgun (WGS) entry which is preliminary data.</text>
</comment>
<sequence>MLRGTTARTLYGVLAAVLLALQLFAPTASVASAHPRTEAAVEAEPAGCGEGKHLNAETAPLRARDRQRSTDSAQETPARALVARNPATEHGDPAHTGAAASLRTTRSSRAHTPAALQVFRC</sequence>
<keyword evidence="2" id="KW-0732">Signal</keyword>
<proteinExistence type="predicted"/>
<organism evidence="3 4">
    <name type="scientific">Streptomyces flaveus</name>
    <dbReference type="NCBI Taxonomy" id="66370"/>
    <lineage>
        <taxon>Bacteria</taxon>
        <taxon>Bacillati</taxon>
        <taxon>Actinomycetota</taxon>
        <taxon>Actinomycetes</taxon>
        <taxon>Kitasatosporales</taxon>
        <taxon>Streptomycetaceae</taxon>
        <taxon>Streptomyces</taxon>
        <taxon>Streptomyces aurantiacus group</taxon>
    </lineage>
</organism>
<evidence type="ECO:0000256" key="2">
    <source>
        <dbReference type="SAM" id="SignalP"/>
    </source>
</evidence>
<evidence type="ECO:0000313" key="3">
    <source>
        <dbReference type="EMBL" id="GGK97972.1"/>
    </source>
</evidence>
<protein>
    <recommendedName>
        <fullName evidence="5">Secreted protein</fullName>
    </recommendedName>
</protein>
<reference evidence="3" key="2">
    <citation type="submission" date="2020-09" db="EMBL/GenBank/DDBJ databases">
        <authorList>
            <person name="Sun Q."/>
            <person name="Ohkuma M."/>
        </authorList>
    </citation>
    <scope>NUCLEOTIDE SEQUENCE</scope>
    <source>
        <strain evidence="3">JCM 3035</strain>
    </source>
</reference>
<dbReference type="EMBL" id="BMPQ01000024">
    <property type="protein sequence ID" value="GGK97972.1"/>
    <property type="molecule type" value="Genomic_DNA"/>
</dbReference>
<gene>
    <name evidence="3" type="ORF">GCM10010094_68630</name>
</gene>
<dbReference type="RefSeq" id="WP_189325661.1">
    <property type="nucleotide sequence ID" value="NZ_BMPQ01000024.1"/>
</dbReference>
<evidence type="ECO:0008006" key="5">
    <source>
        <dbReference type="Google" id="ProtNLM"/>
    </source>
</evidence>